<reference evidence="1" key="1">
    <citation type="journal article" date="2021" name="Proc. Natl. Acad. Sci. U.S.A.">
        <title>A Catalog of Tens of Thousands of Viruses from Human Metagenomes Reveals Hidden Associations with Chronic Diseases.</title>
        <authorList>
            <person name="Tisza M.J."/>
            <person name="Buck C.B."/>
        </authorList>
    </citation>
    <scope>NUCLEOTIDE SEQUENCE</scope>
    <source>
        <strain evidence="1">CtWb16</strain>
    </source>
</reference>
<proteinExistence type="predicted"/>
<name>A0A8S5T0A1_9CAUD</name>
<dbReference type="EMBL" id="BK032721">
    <property type="protein sequence ID" value="DAF56765.1"/>
    <property type="molecule type" value="Genomic_DNA"/>
</dbReference>
<accession>A0A8S5T0A1</accession>
<sequence length="67" mass="7808">METIKNISLDDAFACFQIEYSKSYTNVYYTSNIADKDVYGFFADGVEKGYWYNEPLDKNKNGTAIYY</sequence>
<organism evidence="1">
    <name type="scientific">Myoviridae sp. ctWb16</name>
    <dbReference type="NCBI Taxonomy" id="2827690"/>
    <lineage>
        <taxon>Viruses</taxon>
        <taxon>Duplodnaviria</taxon>
        <taxon>Heunggongvirae</taxon>
        <taxon>Uroviricota</taxon>
        <taxon>Caudoviricetes</taxon>
    </lineage>
</organism>
<evidence type="ECO:0000313" key="1">
    <source>
        <dbReference type="EMBL" id="DAF56765.1"/>
    </source>
</evidence>
<protein>
    <submittedName>
        <fullName evidence="1">Uncharacterized protein</fullName>
    </submittedName>
</protein>